<dbReference type="EMBL" id="JACHJP010000016">
    <property type="protein sequence ID" value="MBB4920741.1"/>
    <property type="molecule type" value="Genomic_DNA"/>
</dbReference>
<evidence type="ECO:0000313" key="2">
    <source>
        <dbReference type="EMBL" id="MBB4920741.1"/>
    </source>
</evidence>
<evidence type="ECO:0000259" key="1">
    <source>
        <dbReference type="SMART" id="SM00421"/>
    </source>
</evidence>
<sequence length="264" mass="28942">MDQDQNVTLRGERELTERAGHLLLGARHEFACAAGDLLTWSLPGMRARIPTDHGSLTVRKLFDVRLLADEEGRRHLDEAARRGALVRISTTGLPYETIIVDGRLAVLAGPPGPGERSYTVVRSPGVVANVNALFLAAWNAAADLAEFRSAPNPPPVLDEEGRRVLAMLGSGRKDEVAARELGLSLRTYRRRVAALMRLLDADSRFEAGLRARELGLALAQELYDMRDKPVQQIADLSGVPRSTVYGNLKGDTVPRQPKKIQNRA</sequence>
<organism evidence="2 3">
    <name type="scientific">Streptosporangium saharense</name>
    <dbReference type="NCBI Taxonomy" id="1706840"/>
    <lineage>
        <taxon>Bacteria</taxon>
        <taxon>Bacillati</taxon>
        <taxon>Actinomycetota</taxon>
        <taxon>Actinomycetes</taxon>
        <taxon>Streptosporangiales</taxon>
        <taxon>Streptosporangiaceae</taxon>
        <taxon>Streptosporangium</taxon>
    </lineage>
</organism>
<accession>A0A7W7QX47</accession>
<dbReference type="SMART" id="SM00421">
    <property type="entry name" value="HTH_LUXR"/>
    <property type="match status" value="1"/>
</dbReference>
<dbReference type="InterPro" id="IPR016032">
    <property type="entry name" value="Sig_transdc_resp-reg_C-effctor"/>
</dbReference>
<feature type="domain" description="HTH luxR-type" evidence="1">
    <location>
        <begin position="154"/>
        <end position="211"/>
    </location>
</feature>
<dbReference type="InterPro" id="IPR000792">
    <property type="entry name" value="Tscrpt_reg_LuxR_C"/>
</dbReference>
<dbReference type="PANTHER" id="PTHR34293:SF1">
    <property type="entry name" value="HTH-TYPE TRANSCRIPTIONAL REGULATOR TRMBL2"/>
    <property type="match status" value="1"/>
</dbReference>
<name>A0A7W7QX47_9ACTN</name>
<evidence type="ECO:0000313" key="3">
    <source>
        <dbReference type="Proteomes" id="UP000552644"/>
    </source>
</evidence>
<keyword evidence="2" id="KW-0238">DNA-binding</keyword>
<comment type="caution">
    <text evidence="2">The sequence shown here is derived from an EMBL/GenBank/DDBJ whole genome shotgun (WGS) entry which is preliminary data.</text>
</comment>
<dbReference type="GO" id="GO:0006355">
    <property type="term" value="P:regulation of DNA-templated transcription"/>
    <property type="evidence" value="ECO:0007669"/>
    <property type="project" value="InterPro"/>
</dbReference>
<reference evidence="2 3" key="1">
    <citation type="submission" date="2020-08" db="EMBL/GenBank/DDBJ databases">
        <title>Genomic Encyclopedia of Type Strains, Phase III (KMG-III): the genomes of soil and plant-associated and newly described type strains.</title>
        <authorList>
            <person name="Whitman W."/>
        </authorList>
    </citation>
    <scope>NUCLEOTIDE SEQUENCE [LARGE SCALE GENOMIC DNA]</scope>
    <source>
        <strain evidence="2 3">CECT 8840</strain>
    </source>
</reference>
<dbReference type="Gene3D" id="1.10.10.10">
    <property type="entry name" value="Winged helix-like DNA-binding domain superfamily/Winged helix DNA-binding domain"/>
    <property type="match status" value="1"/>
</dbReference>
<dbReference type="InterPro" id="IPR051797">
    <property type="entry name" value="TrmB-like"/>
</dbReference>
<protein>
    <submittedName>
        <fullName evidence="2">DNA-binding NarL/FixJ family response regulator</fullName>
    </submittedName>
</protein>
<keyword evidence="3" id="KW-1185">Reference proteome</keyword>
<dbReference type="SUPFAM" id="SSF46894">
    <property type="entry name" value="C-terminal effector domain of the bipartite response regulators"/>
    <property type="match status" value="1"/>
</dbReference>
<dbReference type="RefSeq" id="WP_184725327.1">
    <property type="nucleotide sequence ID" value="NZ_JACHJP010000016.1"/>
</dbReference>
<dbReference type="GO" id="GO:0003677">
    <property type="term" value="F:DNA binding"/>
    <property type="evidence" value="ECO:0007669"/>
    <property type="project" value="UniProtKB-KW"/>
</dbReference>
<dbReference type="InterPro" id="IPR036388">
    <property type="entry name" value="WH-like_DNA-bd_sf"/>
</dbReference>
<dbReference type="PANTHER" id="PTHR34293">
    <property type="entry name" value="HTH-TYPE TRANSCRIPTIONAL REGULATOR TRMBL2"/>
    <property type="match status" value="1"/>
</dbReference>
<proteinExistence type="predicted"/>
<gene>
    <name evidence="2" type="ORF">FHS44_007893</name>
</gene>
<dbReference type="Proteomes" id="UP000552644">
    <property type="component" value="Unassembled WGS sequence"/>
</dbReference>
<dbReference type="AlphaFoldDB" id="A0A7W7QX47"/>